<dbReference type="Pfam" id="PF02880">
    <property type="entry name" value="PGM_PMM_III"/>
    <property type="match status" value="1"/>
</dbReference>
<dbReference type="EC" id="5.4.2.8" evidence="11"/>
<comment type="cofactor">
    <cofactor evidence="1">
        <name>Mg(2+)</name>
        <dbReference type="ChEBI" id="CHEBI:18420"/>
    </cofactor>
</comment>
<dbReference type="InterPro" id="IPR036900">
    <property type="entry name" value="A-D-PHexomutase_C_sf"/>
</dbReference>
<dbReference type="GO" id="GO:0000287">
    <property type="term" value="F:magnesium ion binding"/>
    <property type="evidence" value="ECO:0007669"/>
    <property type="project" value="InterPro"/>
</dbReference>
<dbReference type="InterPro" id="IPR016066">
    <property type="entry name" value="A-D-PHexomutase_CS"/>
</dbReference>
<dbReference type="SUPFAM" id="SSF53738">
    <property type="entry name" value="Phosphoglucomutase, first 3 domains"/>
    <property type="match status" value="3"/>
</dbReference>
<proteinExistence type="inferred from homology"/>
<dbReference type="EMBL" id="BBZA01000038">
    <property type="protein sequence ID" value="GAP62280.1"/>
    <property type="molecule type" value="Genomic_DNA"/>
</dbReference>
<dbReference type="GO" id="GO:0008966">
    <property type="term" value="F:phosphoglucosamine mutase activity"/>
    <property type="evidence" value="ECO:0007669"/>
    <property type="project" value="TreeGrafter"/>
</dbReference>
<evidence type="ECO:0000256" key="1">
    <source>
        <dbReference type="ARBA" id="ARBA00001946"/>
    </source>
</evidence>
<accession>A0A0M9UBY7</accession>
<dbReference type="GO" id="GO:0004615">
    <property type="term" value="F:phosphomannomutase activity"/>
    <property type="evidence" value="ECO:0007669"/>
    <property type="project" value="UniProtKB-EC"/>
</dbReference>
<evidence type="ECO:0000256" key="3">
    <source>
        <dbReference type="ARBA" id="ARBA00022553"/>
    </source>
</evidence>
<organism evidence="11 12">
    <name type="scientific">Ardenticatena maritima</name>
    <dbReference type="NCBI Taxonomy" id="872965"/>
    <lineage>
        <taxon>Bacteria</taxon>
        <taxon>Bacillati</taxon>
        <taxon>Chloroflexota</taxon>
        <taxon>Ardenticatenia</taxon>
        <taxon>Ardenticatenales</taxon>
        <taxon>Ardenticatenaceae</taxon>
        <taxon>Ardenticatena</taxon>
    </lineage>
</organism>
<evidence type="ECO:0000313" key="12">
    <source>
        <dbReference type="Proteomes" id="UP000037784"/>
    </source>
</evidence>
<dbReference type="GO" id="GO:0005829">
    <property type="term" value="C:cytosol"/>
    <property type="evidence" value="ECO:0007669"/>
    <property type="project" value="TreeGrafter"/>
</dbReference>
<dbReference type="PANTHER" id="PTHR42946">
    <property type="entry name" value="PHOSPHOHEXOSE MUTASE"/>
    <property type="match status" value="1"/>
</dbReference>
<keyword evidence="4 7" id="KW-0479">Metal-binding</keyword>
<comment type="similarity">
    <text evidence="2 7">Belongs to the phosphohexose mutase family.</text>
</comment>
<reference evidence="11 12" key="1">
    <citation type="journal article" date="2015" name="Genome Announc.">
        <title>Draft Genome Sequence of a Heterotrophic Facultative Anaerobic Thermophilic Bacterium, Ardenticatena maritima Strain 110ST.</title>
        <authorList>
            <person name="Kawaichi S."/>
            <person name="Yoshida T."/>
            <person name="Sako Y."/>
            <person name="Nakamura R."/>
        </authorList>
    </citation>
    <scope>NUCLEOTIDE SEQUENCE [LARGE SCALE GENOMIC DNA]</scope>
    <source>
        <strain evidence="11 12">110S</strain>
    </source>
</reference>
<evidence type="ECO:0000256" key="2">
    <source>
        <dbReference type="ARBA" id="ARBA00010231"/>
    </source>
</evidence>
<dbReference type="InterPro" id="IPR050060">
    <property type="entry name" value="Phosphoglucosamine_mutase"/>
</dbReference>
<comment type="caution">
    <text evidence="11">The sequence shown here is derived from an EMBL/GenBank/DDBJ whole genome shotgun (WGS) entry which is preliminary data.</text>
</comment>
<reference evidence="12" key="2">
    <citation type="submission" date="2015-08" db="EMBL/GenBank/DDBJ databases">
        <title>Draft Genome Sequence of a Heterotrophic Facultative Anaerobic Bacterium Ardenticatena maritima Strain 110S.</title>
        <authorList>
            <person name="Kawaichi S."/>
            <person name="Yoshida T."/>
            <person name="Sako Y."/>
            <person name="Nakamura R."/>
        </authorList>
    </citation>
    <scope>NUCLEOTIDE SEQUENCE [LARGE SCALE GENOMIC DNA]</scope>
    <source>
        <strain evidence="12">110S</strain>
    </source>
</reference>
<feature type="domain" description="Alpha-D-phosphohexomutase alpha/beta/alpha" evidence="9">
    <location>
        <begin position="163"/>
        <end position="261"/>
    </location>
</feature>
<keyword evidence="5 7" id="KW-0460">Magnesium</keyword>
<evidence type="ECO:0000259" key="9">
    <source>
        <dbReference type="Pfam" id="PF02879"/>
    </source>
</evidence>
<protein>
    <submittedName>
        <fullName evidence="11">Phosphomannomutase</fullName>
        <ecNumber evidence="11">5.4.2.8</ecNumber>
    </submittedName>
</protein>
<dbReference type="GO" id="GO:0009252">
    <property type="term" value="P:peptidoglycan biosynthetic process"/>
    <property type="evidence" value="ECO:0007669"/>
    <property type="project" value="TreeGrafter"/>
</dbReference>
<dbReference type="PROSITE" id="PS00710">
    <property type="entry name" value="PGM_PMM"/>
    <property type="match status" value="1"/>
</dbReference>
<evidence type="ECO:0000256" key="6">
    <source>
        <dbReference type="ARBA" id="ARBA00023235"/>
    </source>
</evidence>
<dbReference type="InParanoid" id="A0A0M9UBY7"/>
<dbReference type="InterPro" id="IPR005844">
    <property type="entry name" value="A-D-PHexomutase_a/b/a-I"/>
</dbReference>
<dbReference type="Proteomes" id="UP000037784">
    <property type="component" value="Unassembled WGS sequence"/>
</dbReference>
<evidence type="ECO:0000256" key="4">
    <source>
        <dbReference type="ARBA" id="ARBA00022723"/>
    </source>
</evidence>
<evidence type="ECO:0000256" key="7">
    <source>
        <dbReference type="RuleBase" id="RU004326"/>
    </source>
</evidence>
<sequence length="499" mass="53681">MALKFGISGLRGTIGDEADNLTPDVVLAYARAFGAWVRENSPMRTPLVALGYDGRRSSPMIADLVRGGLLSSGCAVLDLGLSLTPTVQFTVSHHATVAAGVMVTASHNPLPWNGLKFVDGEGRFIPLDVWARLHEIVERAGWVWLPLTQIPHVRPWHDEAHRRHMQAVLNAVPVEAIRGARLRVALDACNGGAARWGDMLRALGCEVIACHTEQHGFFARPPEPLPQHLGTLAALVRNAQCDVGLAADPDGDRLALVDERGDPISEEFTVVLCARERLMNRRDGVVVTNVVTTHALEDVLPNARVVRTAVGEMNVVNGVVAHEAVLGGEGSGGIIVPDVHLARDGMAAAALILSLLAQTGEPLSALVAQIPAWRMVKRKIEPRGIAADDVRALFAAWQQTPPHVECSDGHVYLASRDGSLTLAADDEGVRVEGVLPDRRRFATTLADAESRTLVQRLATTAPTLDLTDGVKLDGGDVWLSLRPSNTEPIVRLMGEWRGD</sequence>
<dbReference type="SUPFAM" id="SSF55957">
    <property type="entry name" value="Phosphoglucomutase, C-terminal domain"/>
    <property type="match status" value="1"/>
</dbReference>
<dbReference type="Gene3D" id="3.40.120.10">
    <property type="entry name" value="Alpha-D-Glucose-1,6-Bisphosphate, subunit A, domain 3"/>
    <property type="match status" value="3"/>
</dbReference>
<dbReference type="OrthoDB" id="9806956at2"/>
<evidence type="ECO:0000256" key="5">
    <source>
        <dbReference type="ARBA" id="ARBA00022842"/>
    </source>
</evidence>
<evidence type="ECO:0000313" key="11">
    <source>
        <dbReference type="EMBL" id="GAP62280.1"/>
    </source>
</evidence>
<dbReference type="InterPro" id="IPR005841">
    <property type="entry name" value="Alpha-D-phosphohexomutase_SF"/>
</dbReference>
<dbReference type="AlphaFoldDB" id="A0A0M9UBY7"/>
<dbReference type="Pfam" id="PF02878">
    <property type="entry name" value="PGM_PMM_I"/>
    <property type="match status" value="1"/>
</dbReference>
<keyword evidence="3" id="KW-0597">Phosphoprotein</keyword>
<name>A0A0M9UBY7_9CHLR</name>
<keyword evidence="6 11" id="KW-0413">Isomerase</keyword>
<feature type="domain" description="Alpha-D-phosphohexomutase alpha/beta/alpha" evidence="8">
    <location>
        <begin position="3"/>
        <end position="139"/>
    </location>
</feature>
<dbReference type="PRINTS" id="PR00509">
    <property type="entry name" value="PGMPMM"/>
</dbReference>
<dbReference type="InterPro" id="IPR005845">
    <property type="entry name" value="A-D-PHexomutase_a/b/a-II"/>
</dbReference>
<dbReference type="PANTHER" id="PTHR42946:SF1">
    <property type="entry name" value="PHOSPHOGLUCOMUTASE (ALPHA-D-GLUCOSE-1,6-BISPHOSPHATE-DEPENDENT)"/>
    <property type="match status" value="1"/>
</dbReference>
<dbReference type="Gene3D" id="3.30.310.50">
    <property type="entry name" value="Alpha-D-phosphohexomutase, C-terminal domain"/>
    <property type="match status" value="1"/>
</dbReference>
<dbReference type="Pfam" id="PF02879">
    <property type="entry name" value="PGM_PMM_II"/>
    <property type="match status" value="1"/>
</dbReference>
<dbReference type="GO" id="GO:0006048">
    <property type="term" value="P:UDP-N-acetylglucosamine biosynthetic process"/>
    <property type="evidence" value="ECO:0007669"/>
    <property type="project" value="TreeGrafter"/>
</dbReference>
<dbReference type="GO" id="GO:0005975">
    <property type="term" value="P:carbohydrate metabolic process"/>
    <property type="evidence" value="ECO:0007669"/>
    <property type="project" value="InterPro"/>
</dbReference>
<feature type="domain" description="Alpha-D-phosphohexomutase alpha/beta/alpha" evidence="10">
    <location>
        <begin position="269"/>
        <end position="370"/>
    </location>
</feature>
<dbReference type="InterPro" id="IPR016055">
    <property type="entry name" value="A-D-PHexomutase_a/b/a-I/II/III"/>
</dbReference>
<evidence type="ECO:0000259" key="10">
    <source>
        <dbReference type="Pfam" id="PF02880"/>
    </source>
</evidence>
<gene>
    <name evidence="11" type="primary">manB</name>
    <name evidence="11" type="ORF">ARMA_0703</name>
</gene>
<dbReference type="InterPro" id="IPR005846">
    <property type="entry name" value="A-D-PHexomutase_a/b/a-III"/>
</dbReference>
<keyword evidence="12" id="KW-1185">Reference proteome</keyword>
<dbReference type="FunCoup" id="A0A0M9UBY7">
    <property type="interactions" value="462"/>
</dbReference>
<dbReference type="RefSeq" id="WP_054492219.1">
    <property type="nucleotide sequence ID" value="NZ_BBZA01000038.1"/>
</dbReference>
<evidence type="ECO:0000259" key="8">
    <source>
        <dbReference type="Pfam" id="PF02878"/>
    </source>
</evidence>